<evidence type="ECO:0000256" key="1">
    <source>
        <dbReference type="SAM" id="MobiDB-lite"/>
    </source>
</evidence>
<reference evidence="2" key="2">
    <citation type="submission" date="2023-05" db="EMBL/GenBank/DDBJ databases">
        <authorList>
            <consortium name="Lawrence Berkeley National Laboratory"/>
            <person name="Steindorff A."/>
            <person name="Hensen N."/>
            <person name="Bonometti L."/>
            <person name="Westerberg I."/>
            <person name="Brannstrom I.O."/>
            <person name="Guillou S."/>
            <person name="Cros-Aarteil S."/>
            <person name="Calhoun S."/>
            <person name="Haridas S."/>
            <person name="Kuo A."/>
            <person name="Mondo S."/>
            <person name="Pangilinan J."/>
            <person name="Riley R."/>
            <person name="Labutti K."/>
            <person name="Andreopoulos B."/>
            <person name="Lipzen A."/>
            <person name="Chen C."/>
            <person name="Yanf M."/>
            <person name="Daum C."/>
            <person name="Ng V."/>
            <person name="Clum A."/>
            <person name="Ohm R."/>
            <person name="Martin F."/>
            <person name="Silar P."/>
            <person name="Natvig D."/>
            <person name="Lalanne C."/>
            <person name="Gautier V."/>
            <person name="Ament-Velasquez S.L."/>
            <person name="Kruys A."/>
            <person name="Hutchinson M.I."/>
            <person name="Powell A.J."/>
            <person name="Barry K."/>
            <person name="Miller A.N."/>
            <person name="Grigoriev I.V."/>
            <person name="Debuchy R."/>
            <person name="Gladieux P."/>
            <person name="Thoren M.H."/>
            <person name="Johannesson H."/>
        </authorList>
    </citation>
    <scope>NUCLEOTIDE SEQUENCE</scope>
    <source>
        <strain evidence="2">CBS 532.94</strain>
    </source>
</reference>
<dbReference type="EMBL" id="MU860316">
    <property type="protein sequence ID" value="KAK4234902.1"/>
    <property type="molecule type" value="Genomic_DNA"/>
</dbReference>
<feature type="compositionally biased region" description="Polar residues" evidence="1">
    <location>
        <begin position="147"/>
        <end position="156"/>
    </location>
</feature>
<sequence>MRRPYAKAPSTWGLRRGSEGIRALSLSRRKSSTSKGDSEVFQGYGKRKSSISILGRFSLANLEKPHSADCSPPAPQRKLSSSIKAGLRRISHSKHTKDELGPATAPRASPSTEVLNKTAMLAPGRLKQGSILPQPKTHSTLIHKENCTSPTRSLGSSWKKKTAAAKPVLSPAPAQARDLATITNNAKPTQSSSGSSSSQSWGRRAAAVAFDIGRRRFNARKTSASSVVSSSSARLSRLLRTKGSVDVGNGLRVVNTDDN</sequence>
<feature type="region of interest" description="Disordered" evidence="1">
    <location>
        <begin position="64"/>
        <end position="83"/>
    </location>
</feature>
<name>A0AAN7H898_9PEZI</name>
<dbReference type="Proteomes" id="UP001303760">
    <property type="component" value="Unassembled WGS sequence"/>
</dbReference>
<dbReference type="AlphaFoldDB" id="A0AAN7H898"/>
<feature type="region of interest" description="Disordered" evidence="1">
    <location>
        <begin position="91"/>
        <end position="111"/>
    </location>
</feature>
<reference evidence="2" key="1">
    <citation type="journal article" date="2023" name="Mol. Phylogenet. Evol.">
        <title>Genome-scale phylogeny and comparative genomics of the fungal order Sordariales.</title>
        <authorList>
            <person name="Hensen N."/>
            <person name="Bonometti L."/>
            <person name="Westerberg I."/>
            <person name="Brannstrom I.O."/>
            <person name="Guillou S."/>
            <person name="Cros-Aarteil S."/>
            <person name="Calhoun S."/>
            <person name="Haridas S."/>
            <person name="Kuo A."/>
            <person name="Mondo S."/>
            <person name="Pangilinan J."/>
            <person name="Riley R."/>
            <person name="LaButti K."/>
            <person name="Andreopoulos B."/>
            <person name="Lipzen A."/>
            <person name="Chen C."/>
            <person name="Yan M."/>
            <person name="Daum C."/>
            <person name="Ng V."/>
            <person name="Clum A."/>
            <person name="Steindorff A."/>
            <person name="Ohm R.A."/>
            <person name="Martin F."/>
            <person name="Silar P."/>
            <person name="Natvig D.O."/>
            <person name="Lalanne C."/>
            <person name="Gautier V."/>
            <person name="Ament-Velasquez S.L."/>
            <person name="Kruys A."/>
            <person name="Hutchinson M.I."/>
            <person name="Powell A.J."/>
            <person name="Barry K."/>
            <person name="Miller A.N."/>
            <person name="Grigoriev I.V."/>
            <person name="Debuchy R."/>
            <person name="Gladieux P."/>
            <person name="Hiltunen Thoren M."/>
            <person name="Johannesson H."/>
        </authorList>
    </citation>
    <scope>NUCLEOTIDE SEQUENCE</scope>
    <source>
        <strain evidence="2">CBS 532.94</strain>
    </source>
</reference>
<accession>A0AAN7H898</accession>
<organism evidence="2 3">
    <name type="scientific">Achaetomium macrosporum</name>
    <dbReference type="NCBI Taxonomy" id="79813"/>
    <lineage>
        <taxon>Eukaryota</taxon>
        <taxon>Fungi</taxon>
        <taxon>Dikarya</taxon>
        <taxon>Ascomycota</taxon>
        <taxon>Pezizomycotina</taxon>
        <taxon>Sordariomycetes</taxon>
        <taxon>Sordariomycetidae</taxon>
        <taxon>Sordariales</taxon>
        <taxon>Chaetomiaceae</taxon>
        <taxon>Achaetomium</taxon>
    </lineage>
</organism>
<keyword evidence="3" id="KW-1185">Reference proteome</keyword>
<evidence type="ECO:0000313" key="2">
    <source>
        <dbReference type="EMBL" id="KAK4234902.1"/>
    </source>
</evidence>
<gene>
    <name evidence="2" type="ORF">C8A03DRAFT_37287</name>
</gene>
<protein>
    <submittedName>
        <fullName evidence="2">Uncharacterized protein</fullName>
    </submittedName>
</protein>
<proteinExistence type="predicted"/>
<evidence type="ECO:0000313" key="3">
    <source>
        <dbReference type="Proteomes" id="UP001303760"/>
    </source>
</evidence>
<comment type="caution">
    <text evidence="2">The sequence shown here is derived from an EMBL/GenBank/DDBJ whole genome shotgun (WGS) entry which is preliminary data.</text>
</comment>
<feature type="region of interest" description="Disordered" evidence="1">
    <location>
        <begin position="145"/>
        <end position="174"/>
    </location>
</feature>
<feature type="region of interest" description="Disordered" evidence="1">
    <location>
        <begin position="1"/>
        <end position="41"/>
    </location>
</feature>